<keyword evidence="7" id="KW-1185">Reference proteome</keyword>
<protein>
    <submittedName>
        <fullName evidence="6">Putative mfs multidrug transporter protein</fullName>
    </submittedName>
</protein>
<dbReference type="Proteomes" id="UP000014074">
    <property type="component" value="Unassembled WGS sequence"/>
</dbReference>
<evidence type="ECO:0000256" key="3">
    <source>
        <dbReference type="ARBA" id="ARBA00022989"/>
    </source>
</evidence>
<feature type="transmembrane region" description="Helical" evidence="5">
    <location>
        <begin position="136"/>
        <end position="163"/>
    </location>
</feature>
<keyword evidence="4 5" id="KW-0472">Membrane</keyword>
<feature type="transmembrane region" description="Helical" evidence="5">
    <location>
        <begin position="106"/>
        <end position="124"/>
    </location>
</feature>
<dbReference type="OrthoDB" id="6770063at2759"/>
<sequence length="266" mass="29161">MLPWRLITNRDIGLLFYINFATGAAMYAVLYFVNLFFTLVKGFTADKAGVQLLYYTPGLAVGVYFSMFMCNVWPRKTFWPIMLGSIVEAFGIGFLAYGLWTEKTSTIYGMMALTGAGTAMRMMPGPLHAVGFFPQHIATVVALMAVAIPFGGTLALTIMATVFNNTSGIGPSSPLRDFQNIVTLPHDEQVYWIHQAKMGLVWSFVAIVPFMILCVLAAACLGNVIITKDKAGEDGYGEKVQEEAYLLSLLRGTNQQSARTTMEAKA</sequence>
<organism evidence="6 7">
    <name type="scientific">Phaeoacremonium minimum (strain UCR-PA7)</name>
    <name type="common">Esca disease fungus</name>
    <name type="synonym">Togninia minima</name>
    <dbReference type="NCBI Taxonomy" id="1286976"/>
    <lineage>
        <taxon>Eukaryota</taxon>
        <taxon>Fungi</taxon>
        <taxon>Dikarya</taxon>
        <taxon>Ascomycota</taxon>
        <taxon>Pezizomycotina</taxon>
        <taxon>Sordariomycetes</taxon>
        <taxon>Sordariomycetidae</taxon>
        <taxon>Togniniales</taxon>
        <taxon>Togniniaceae</taxon>
        <taxon>Phaeoacremonium</taxon>
    </lineage>
</organism>
<dbReference type="EMBL" id="KB932817">
    <property type="protein sequence ID" value="EOO03611.1"/>
    <property type="molecule type" value="Genomic_DNA"/>
</dbReference>
<dbReference type="SUPFAM" id="SSF103473">
    <property type="entry name" value="MFS general substrate transporter"/>
    <property type="match status" value="1"/>
</dbReference>
<proteinExistence type="predicted"/>
<evidence type="ECO:0000256" key="5">
    <source>
        <dbReference type="SAM" id="Phobius"/>
    </source>
</evidence>
<feature type="transmembrane region" description="Helical" evidence="5">
    <location>
        <begin position="77"/>
        <end position="100"/>
    </location>
</feature>
<dbReference type="GeneID" id="19329829"/>
<dbReference type="PANTHER" id="PTHR23501:SF39">
    <property type="entry name" value="MULTIDRUG TRANSPORTER, PUTATIVE (AFU_ORTHOLOGUE AFUA_1G05010)-RELATED"/>
    <property type="match status" value="1"/>
</dbReference>
<feature type="transmembrane region" description="Helical" evidence="5">
    <location>
        <begin position="200"/>
        <end position="226"/>
    </location>
</feature>
<dbReference type="HOGENOM" id="CLU_1046566_0_0_1"/>
<evidence type="ECO:0000256" key="4">
    <source>
        <dbReference type="ARBA" id="ARBA00023136"/>
    </source>
</evidence>
<dbReference type="eggNOG" id="KOG0254">
    <property type="taxonomic scope" value="Eukaryota"/>
</dbReference>
<dbReference type="GO" id="GO:0022857">
    <property type="term" value="F:transmembrane transporter activity"/>
    <property type="evidence" value="ECO:0007669"/>
    <property type="project" value="TreeGrafter"/>
</dbReference>
<comment type="subcellular location">
    <subcellularLocation>
        <location evidence="1">Membrane</location>
        <topology evidence="1">Multi-pass membrane protein</topology>
    </subcellularLocation>
</comment>
<feature type="transmembrane region" description="Helical" evidence="5">
    <location>
        <begin position="12"/>
        <end position="32"/>
    </location>
</feature>
<keyword evidence="3 5" id="KW-1133">Transmembrane helix</keyword>
<dbReference type="KEGG" id="tmn:UCRPA7_898"/>
<dbReference type="GO" id="GO:0005886">
    <property type="term" value="C:plasma membrane"/>
    <property type="evidence" value="ECO:0007669"/>
    <property type="project" value="TreeGrafter"/>
</dbReference>
<evidence type="ECO:0000256" key="1">
    <source>
        <dbReference type="ARBA" id="ARBA00004141"/>
    </source>
</evidence>
<evidence type="ECO:0000256" key="2">
    <source>
        <dbReference type="ARBA" id="ARBA00022692"/>
    </source>
</evidence>
<feature type="transmembrane region" description="Helical" evidence="5">
    <location>
        <begin position="52"/>
        <end position="70"/>
    </location>
</feature>
<reference evidence="7" key="1">
    <citation type="journal article" date="2013" name="Genome Announc.">
        <title>Draft genome sequence of the ascomycete Phaeoacremonium aleophilum strain UCR-PA7, a causal agent of the esca disease complex in grapevines.</title>
        <authorList>
            <person name="Blanco-Ulate B."/>
            <person name="Rolshausen P."/>
            <person name="Cantu D."/>
        </authorList>
    </citation>
    <scope>NUCLEOTIDE SEQUENCE [LARGE SCALE GENOMIC DNA]</scope>
    <source>
        <strain evidence="7">UCR-PA7</strain>
    </source>
</reference>
<gene>
    <name evidence="6" type="ORF">UCRPA7_898</name>
</gene>
<evidence type="ECO:0000313" key="6">
    <source>
        <dbReference type="EMBL" id="EOO03611.1"/>
    </source>
</evidence>
<dbReference type="PANTHER" id="PTHR23501">
    <property type="entry name" value="MAJOR FACILITATOR SUPERFAMILY"/>
    <property type="match status" value="1"/>
</dbReference>
<dbReference type="RefSeq" id="XP_007911680.1">
    <property type="nucleotide sequence ID" value="XM_007913489.1"/>
</dbReference>
<name>R8BW52_PHAM7</name>
<dbReference type="InterPro" id="IPR036259">
    <property type="entry name" value="MFS_trans_sf"/>
</dbReference>
<evidence type="ECO:0000313" key="7">
    <source>
        <dbReference type="Proteomes" id="UP000014074"/>
    </source>
</evidence>
<accession>R8BW52</accession>
<keyword evidence="2 5" id="KW-0812">Transmembrane</keyword>
<dbReference type="AlphaFoldDB" id="R8BW52"/>